<accession>A0ABR2QQS0</accession>
<dbReference type="EMBL" id="JBBPBN010000034">
    <property type="protein sequence ID" value="KAK9002974.1"/>
    <property type="molecule type" value="Genomic_DNA"/>
</dbReference>
<evidence type="ECO:0000313" key="2">
    <source>
        <dbReference type="Proteomes" id="UP001396334"/>
    </source>
</evidence>
<name>A0ABR2QQS0_9ROSI</name>
<comment type="caution">
    <text evidence="1">The sequence shown here is derived from an EMBL/GenBank/DDBJ whole genome shotgun (WGS) entry which is preliminary data.</text>
</comment>
<protein>
    <submittedName>
        <fullName evidence="1">Uncharacterized protein</fullName>
    </submittedName>
</protein>
<organism evidence="1 2">
    <name type="scientific">Hibiscus sabdariffa</name>
    <name type="common">roselle</name>
    <dbReference type="NCBI Taxonomy" id="183260"/>
    <lineage>
        <taxon>Eukaryota</taxon>
        <taxon>Viridiplantae</taxon>
        <taxon>Streptophyta</taxon>
        <taxon>Embryophyta</taxon>
        <taxon>Tracheophyta</taxon>
        <taxon>Spermatophyta</taxon>
        <taxon>Magnoliopsida</taxon>
        <taxon>eudicotyledons</taxon>
        <taxon>Gunneridae</taxon>
        <taxon>Pentapetalae</taxon>
        <taxon>rosids</taxon>
        <taxon>malvids</taxon>
        <taxon>Malvales</taxon>
        <taxon>Malvaceae</taxon>
        <taxon>Malvoideae</taxon>
        <taxon>Hibiscus</taxon>
    </lineage>
</organism>
<proteinExistence type="predicted"/>
<dbReference type="Proteomes" id="UP001396334">
    <property type="component" value="Unassembled WGS sequence"/>
</dbReference>
<reference evidence="1 2" key="1">
    <citation type="journal article" date="2024" name="G3 (Bethesda)">
        <title>Genome assembly of Hibiscus sabdariffa L. provides insights into metabolisms of medicinal natural products.</title>
        <authorList>
            <person name="Kim T."/>
        </authorList>
    </citation>
    <scope>NUCLEOTIDE SEQUENCE [LARGE SCALE GENOMIC DNA]</scope>
    <source>
        <strain evidence="1">TK-2024</strain>
        <tissue evidence="1">Old leaves</tissue>
    </source>
</reference>
<sequence length="138" mass="15484">MNRIEDVMELVVNGRLYLVRVHEIDSLFRTEVDSNEDESVSEESVGKEEAQHDFFDQVSKIGIEKTPIKTAGVVEESSTTNKLIANKVVRESEGTIVPDSLGDVAHGLKQNLLEVMQRLDLRVIDCSENATDDLLREN</sequence>
<gene>
    <name evidence="1" type="ORF">V6N11_060548</name>
</gene>
<evidence type="ECO:0000313" key="1">
    <source>
        <dbReference type="EMBL" id="KAK9002974.1"/>
    </source>
</evidence>
<keyword evidence="2" id="KW-1185">Reference proteome</keyword>